<dbReference type="Pfam" id="PF00809">
    <property type="entry name" value="Pterin_bind"/>
    <property type="match status" value="1"/>
</dbReference>
<dbReference type="PROSITE" id="PS50972">
    <property type="entry name" value="PTERIN_BINDING"/>
    <property type="match status" value="1"/>
</dbReference>
<dbReference type="AlphaFoldDB" id="Q0G5T9"/>
<dbReference type="InterPro" id="IPR011005">
    <property type="entry name" value="Dihydropteroate_synth-like_sf"/>
</dbReference>
<dbReference type="eggNOG" id="COG0294">
    <property type="taxonomic scope" value="Bacteria"/>
</dbReference>
<dbReference type="PANTHER" id="PTHR20941:SF1">
    <property type="entry name" value="FOLIC ACID SYNTHESIS PROTEIN FOL1"/>
    <property type="match status" value="1"/>
</dbReference>
<dbReference type="InterPro" id="IPR006390">
    <property type="entry name" value="DHP_synth_dom"/>
</dbReference>
<dbReference type="EC" id="2.5.1.15" evidence="4 9"/>
<sequence length="327" mass="36181">MLSNALDRDRNRRSRTADCSTASEGLSRFQTKATIERRARDMQVIEPRGGRWQVGHGRHVDLGERACIMGVLNATPDSFSDGGRYASVEAAVAESLRMVKEGATIVDIGGESTRPGATPVDASEEQRRIMPVIEELARRSDCIISVDTYRSETARLAVKAGAHIVNDIWGAQKDPEIAKVAAETGSGLCLMHNGRERDRLEDVIEDQFVFLKRSLEIAVEAGVPREAIVLDPGFGFEKDGSENMVLMARFDEVLPLGYPVLVGTSRKRFVRTDPEGRLPNPDYATAATTALLRERGADIFRVHDVEINRDALFIADAMRRAMKGERW</sequence>
<comment type="catalytic activity">
    <reaction evidence="1">
        <text>(7,8-dihydropterin-6-yl)methyl diphosphate + 4-aminobenzoate = 7,8-dihydropteroate + diphosphate</text>
        <dbReference type="Rhea" id="RHEA:19949"/>
        <dbReference type="ChEBI" id="CHEBI:17836"/>
        <dbReference type="ChEBI" id="CHEBI:17839"/>
        <dbReference type="ChEBI" id="CHEBI:33019"/>
        <dbReference type="ChEBI" id="CHEBI:72950"/>
        <dbReference type="EC" id="2.5.1.15"/>
    </reaction>
</comment>
<feature type="region of interest" description="Disordered" evidence="10">
    <location>
        <begin position="1"/>
        <end position="25"/>
    </location>
</feature>
<dbReference type="CDD" id="cd00739">
    <property type="entry name" value="DHPS"/>
    <property type="match status" value="1"/>
</dbReference>
<feature type="domain" description="Pterin-binding" evidence="11">
    <location>
        <begin position="66"/>
        <end position="313"/>
    </location>
</feature>
<keyword evidence="13" id="KW-1185">Reference proteome</keyword>
<dbReference type="Gene3D" id="3.20.20.20">
    <property type="entry name" value="Dihydropteroate synthase-like"/>
    <property type="match status" value="1"/>
</dbReference>
<evidence type="ECO:0000256" key="1">
    <source>
        <dbReference type="ARBA" id="ARBA00000012"/>
    </source>
</evidence>
<comment type="cofactor">
    <cofactor evidence="2 9">
        <name>Mg(2+)</name>
        <dbReference type="ChEBI" id="CHEBI:18420"/>
    </cofactor>
</comment>
<keyword evidence="6 9" id="KW-0479">Metal-binding</keyword>
<dbReference type="GO" id="GO:0046872">
    <property type="term" value="F:metal ion binding"/>
    <property type="evidence" value="ECO:0007669"/>
    <property type="project" value="UniProtKB-KW"/>
</dbReference>
<dbReference type="Proteomes" id="UP000004310">
    <property type="component" value="Unassembled WGS sequence"/>
</dbReference>
<dbReference type="PROSITE" id="PS00793">
    <property type="entry name" value="DHPS_2"/>
    <property type="match status" value="1"/>
</dbReference>
<dbReference type="GO" id="GO:0046654">
    <property type="term" value="P:tetrahydrofolate biosynthetic process"/>
    <property type="evidence" value="ECO:0007669"/>
    <property type="project" value="UniProtKB-UniPathway"/>
</dbReference>
<proteinExistence type="inferred from homology"/>
<keyword evidence="5 9" id="KW-0808">Transferase</keyword>
<dbReference type="GO" id="GO:0005829">
    <property type="term" value="C:cytosol"/>
    <property type="evidence" value="ECO:0007669"/>
    <property type="project" value="TreeGrafter"/>
</dbReference>
<evidence type="ECO:0000256" key="10">
    <source>
        <dbReference type="SAM" id="MobiDB-lite"/>
    </source>
</evidence>
<accession>Q0G5T9</accession>
<feature type="compositionally biased region" description="Basic and acidic residues" evidence="10">
    <location>
        <begin position="1"/>
        <end position="10"/>
    </location>
</feature>
<dbReference type="PANTHER" id="PTHR20941">
    <property type="entry name" value="FOLATE SYNTHESIS PROTEINS"/>
    <property type="match status" value="1"/>
</dbReference>
<gene>
    <name evidence="12" type="ORF">FP2506_09036</name>
</gene>
<dbReference type="GO" id="GO:0046656">
    <property type="term" value="P:folic acid biosynthetic process"/>
    <property type="evidence" value="ECO:0007669"/>
    <property type="project" value="UniProtKB-KW"/>
</dbReference>
<evidence type="ECO:0000256" key="2">
    <source>
        <dbReference type="ARBA" id="ARBA00001946"/>
    </source>
</evidence>
<evidence type="ECO:0000256" key="9">
    <source>
        <dbReference type="RuleBase" id="RU361205"/>
    </source>
</evidence>
<evidence type="ECO:0000313" key="13">
    <source>
        <dbReference type="Proteomes" id="UP000004310"/>
    </source>
</evidence>
<evidence type="ECO:0000259" key="11">
    <source>
        <dbReference type="PROSITE" id="PS50972"/>
    </source>
</evidence>
<comment type="function">
    <text evidence="9">Catalyzes the condensation of para-aminobenzoate (pABA) with 6-hydroxymethyl-7,8-dihydropterin diphosphate (DHPt-PP) to form 7,8-dihydropteroate (H2Pte), the immediate precursor of folate derivatives.</text>
</comment>
<dbReference type="EMBL" id="AATP01000001">
    <property type="protein sequence ID" value="EAU42975.1"/>
    <property type="molecule type" value="Genomic_DNA"/>
</dbReference>
<dbReference type="InterPro" id="IPR000489">
    <property type="entry name" value="Pterin-binding_dom"/>
</dbReference>
<evidence type="ECO:0000256" key="6">
    <source>
        <dbReference type="ARBA" id="ARBA00022723"/>
    </source>
</evidence>
<dbReference type="PROSITE" id="PS00792">
    <property type="entry name" value="DHPS_1"/>
    <property type="match status" value="1"/>
</dbReference>
<evidence type="ECO:0000313" key="12">
    <source>
        <dbReference type="EMBL" id="EAU42975.1"/>
    </source>
</evidence>
<evidence type="ECO:0000256" key="7">
    <source>
        <dbReference type="ARBA" id="ARBA00022842"/>
    </source>
</evidence>
<reference evidence="12 13" key="1">
    <citation type="journal article" date="2010" name="J. Bacteriol.">
        <title>Genome sequence of Fulvimarina pelagi HTCC2506T, a Mn(II)-oxidizing alphaproteobacterium possessing an aerobic anoxygenic photosynthetic gene cluster and Xanthorhodopsin.</title>
        <authorList>
            <person name="Kang I."/>
            <person name="Oh H.M."/>
            <person name="Lim S.I."/>
            <person name="Ferriera S."/>
            <person name="Giovannoni S.J."/>
            <person name="Cho J.C."/>
        </authorList>
    </citation>
    <scope>NUCLEOTIDE SEQUENCE [LARGE SCALE GENOMIC DNA]</scope>
    <source>
        <strain evidence="12 13">HTCC2506</strain>
    </source>
</reference>
<evidence type="ECO:0000256" key="4">
    <source>
        <dbReference type="ARBA" id="ARBA00012458"/>
    </source>
</evidence>
<dbReference type="SUPFAM" id="SSF51717">
    <property type="entry name" value="Dihydropteroate synthetase-like"/>
    <property type="match status" value="1"/>
</dbReference>
<evidence type="ECO:0000256" key="3">
    <source>
        <dbReference type="ARBA" id="ARBA00004763"/>
    </source>
</evidence>
<dbReference type="NCBIfam" id="TIGR01496">
    <property type="entry name" value="DHPS"/>
    <property type="match status" value="1"/>
</dbReference>
<dbReference type="UniPathway" id="UPA00077">
    <property type="reaction ID" value="UER00156"/>
</dbReference>
<dbReference type="STRING" id="217511.GCA_001463845_00573"/>
<comment type="similarity">
    <text evidence="9">Belongs to the DHPS family.</text>
</comment>
<evidence type="ECO:0000256" key="8">
    <source>
        <dbReference type="ARBA" id="ARBA00022909"/>
    </source>
</evidence>
<name>Q0G5T9_9HYPH</name>
<keyword evidence="8 9" id="KW-0289">Folate biosynthesis</keyword>
<dbReference type="InterPro" id="IPR045031">
    <property type="entry name" value="DHP_synth-like"/>
</dbReference>
<comment type="pathway">
    <text evidence="3 9">Cofactor biosynthesis; tetrahydrofolate biosynthesis; 7,8-dihydrofolate from 2-amino-4-hydroxy-6-hydroxymethyl-7,8-dihydropteridine diphosphate and 4-aminobenzoate: step 1/2.</text>
</comment>
<protein>
    <recommendedName>
        <fullName evidence="4 9">Dihydropteroate synthase</fullName>
        <shortName evidence="9">DHPS</shortName>
        <ecNumber evidence="4 9">2.5.1.15</ecNumber>
    </recommendedName>
    <alternativeName>
        <fullName evidence="9">Dihydropteroate pyrophosphorylase</fullName>
    </alternativeName>
</protein>
<evidence type="ECO:0000256" key="5">
    <source>
        <dbReference type="ARBA" id="ARBA00022679"/>
    </source>
</evidence>
<keyword evidence="7 9" id="KW-0460">Magnesium</keyword>
<dbReference type="GO" id="GO:0004156">
    <property type="term" value="F:dihydropteroate synthase activity"/>
    <property type="evidence" value="ECO:0007669"/>
    <property type="project" value="UniProtKB-EC"/>
</dbReference>
<organism evidence="12 13">
    <name type="scientific">Fulvimarina pelagi HTCC2506</name>
    <dbReference type="NCBI Taxonomy" id="314231"/>
    <lineage>
        <taxon>Bacteria</taxon>
        <taxon>Pseudomonadati</taxon>
        <taxon>Pseudomonadota</taxon>
        <taxon>Alphaproteobacteria</taxon>
        <taxon>Hyphomicrobiales</taxon>
        <taxon>Aurantimonadaceae</taxon>
        <taxon>Fulvimarina</taxon>
    </lineage>
</organism>
<dbReference type="HOGENOM" id="CLU_008023_1_3_5"/>
<comment type="caution">
    <text evidence="12">The sequence shown here is derived from an EMBL/GenBank/DDBJ whole genome shotgun (WGS) entry which is preliminary data.</text>
</comment>